<keyword evidence="1" id="KW-0472">Membrane</keyword>
<comment type="caution">
    <text evidence="3">The sequence shown here is derived from an EMBL/GenBank/DDBJ whole genome shotgun (WGS) entry which is preliminary data.</text>
</comment>
<dbReference type="SUPFAM" id="SSF53448">
    <property type="entry name" value="Nucleotide-diphospho-sugar transferases"/>
    <property type="match status" value="1"/>
</dbReference>
<accession>A0A327ZEC1</accession>
<dbReference type="Proteomes" id="UP000249341">
    <property type="component" value="Unassembled WGS sequence"/>
</dbReference>
<keyword evidence="1" id="KW-0812">Transmembrane</keyword>
<keyword evidence="1" id="KW-1133">Transmembrane helix</keyword>
<dbReference type="EMBL" id="QLMJ01000004">
    <property type="protein sequence ID" value="RAK39562.1"/>
    <property type="molecule type" value="Genomic_DNA"/>
</dbReference>
<evidence type="ECO:0000256" key="1">
    <source>
        <dbReference type="SAM" id="Phobius"/>
    </source>
</evidence>
<reference evidence="3 4" key="1">
    <citation type="submission" date="2018-06" db="EMBL/GenBank/DDBJ databases">
        <title>Genomic Encyclopedia of Type Strains, Phase III (KMG-III): the genomes of soil and plant-associated and newly described type strains.</title>
        <authorList>
            <person name="Whitman W."/>
        </authorList>
    </citation>
    <scope>NUCLEOTIDE SEQUENCE [LARGE SCALE GENOMIC DNA]</scope>
    <source>
        <strain evidence="3 4">CGMCC 4.7090</strain>
    </source>
</reference>
<feature type="domain" description="Glycosyltransferase 2-like" evidence="2">
    <location>
        <begin position="39"/>
        <end position="165"/>
    </location>
</feature>
<evidence type="ECO:0000259" key="2">
    <source>
        <dbReference type="Pfam" id="PF00535"/>
    </source>
</evidence>
<dbReference type="InterPro" id="IPR029044">
    <property type="entry name" value="Nucleotide-diphossugar_trans"/>
</dbReference>
<keyword evidence="3" id="KW-0808">Transferase</keyword>
<dbReference type="GO" id="GO:0016740">
    <property type="term" value="F:transferase activity"/>
    <property type="evidence" value="ECO:0007669"/>
    <property type="project" value="UniProtKB-KW"/>
</dbReference>
<dbReference type="InterPro" id="IPR001173">
    <property type="entry name" value="Glyco_trans_2-like"/>
</dbReference>
<organism evidence="3 4">
    <name type="scientific">Actinoplanes lutulentus</name>
    <dbReference type="NCBI Taxonomy" id="1287878"/>
    <lineage>
        <taxon>Bacteria</taxon>
        <taxon>Bacillati</taxon>
        <taxon>Actinomycetota</taxon>
        <taxon>Actinomycetes</taxon>
        <taxon>Micromonosporales</taxon>
        <taxon>Micromonosporaceae</taxon>
        <taxon>Actinoplanes</taxon>
    </lineage>
</organism>
<protein>
    <submittedName>
        <fullName evidence="3">Glycosyl transferase family 2</fullName>
    </submittedName>
</protein>
<gene>
    <name evidence="3" type="ORF">B0I29_10499</name>
</gene>
<feature type="transmembrane region" description="Helical" evidence="1">
    <location>
        <begin position="263"/>
        <end position="286"/>
    </location>
</feature>
<sequence>MIGWVLVVALVLLTGHTAVNALLLRRPRRGATTAERVAVLLPLRDEAARVGPCLESLLAQRGVPNLTIHVLDDGSTDGTADVVRKIAGDAVVLHTGEPLPPGWLGKPNACRQLADKAGDADILVFVDADVTLEPDAIAGAADLLRRAGVTLLSAYPRIAGAGRLAQPLLQWSWLTFLPLRAMERSPRPSLAAAGGQWLIADRAGYQKAGGHAAVRADILEDIGLARAVKRSGGRITLADGSRLATCRMYNSWSELVDGYSKSLWASFGSPLGATTVVVLLLLLYALPPLLLTTTLLTGLFPTTEPPLLATPPPPLYTSPLLSAASPLLLDTSPVLSATSPPLLSAPSLPLLDTSPLLSAAAPWAIAYLLGVTGRMISAAATGGRTFPDPLLHPLSIVTFAWLVTRSFHRKRLNQLSWRGRPV</sequence>
<evidence type="ECO:0000313" key="3">
    <source>
        <dbReference type="EMBL" id="RAK39562.1"/>
    </source>
</evidence>
<evidence type="ECO:0000313" key="4">
    <source>
        <dbReference type="Proteomes" id="UP000249341"/>
    </source>
</evidence>
<dbReference type="PANTHER" id="PTHR43646">
    <property type="entry name" value="GLYCOSYLTRANSFERASE"/>
    <property type="match status" value="1"/>
</dbReference>
<proteinExistence type="predicted"/>
<dbReference type="Pfam" id="PF00535">
    <property type="entry name" value="Glycos_transf_2"/>
    <property type="match status" value="1"/>
</dbReference>
<dbReference type="RefSeq" id="WP_245972433.1">
    <property type="nucleotide sequence ID" value="NZ_JACHWI010000001.1"/>
</dbReference>
<dbReference type="PANTHER" id="PTHR43646:SF3">
    <property type="entry name" value="SLR1566 PROTEIN"/>
    <property type="match status" value="1"/>
</dbReference>
<keyword evidence="4" id="KW-1185">Reference proteome</keyword>
<name>A0A327ZEC1_9ACTN</name>
<dbReference type="Gene3D" id="3.90.550.10">
    <property type="entry name" value="Spore Coat Polysaccharide Biosynthesis Protein SpsA, Chain A"/>
    <property type="match status" value="1"/>
</dbReference>
<dbReference type="AlphaFoldDB" id="A0A327ZEC1"/>